<protein>
    <submittedName>
        <fullName evidence="1">Uncharacterized protein</fullName>
    </submittedName>
</protein>
<comment type="caution">
    <text evidence="1">The sequence shown here is derived from an EMBL/GenBank/DDBJ whole genome shotgun (WGS) entry which is preliminary data.</text>
</comment>
<proteinExistence type="predicted"/>
<keyword evidence="2" id="KW-1185">Reference proteome</keyword>
<sequence>MAWLSQSPCCTENGANEGYFFVDPGLLSLLPIESTDEYTGLAAFFRLCDRGTPPPIYLFLRPLSLMNMSEVISWTSGQTQSHFWSLDEEGRSQLTEQELEQLGVPELRPSTWLHVELISWSNDTYTALRDWQVAHGFDPATTDFTRYLELPELDILRRKTRFEEVVADGKNARYLVRAFADIILRRTIKLVVGGDSWVGDQRFRFLRKLVIQRISTSFPTKKQRLGIPTKSGYV</sequence>
<dbReference type="EMBL" id="JAYKXP010000051">
    <property type="protein sequence ID" value="KAK7036397.1"/>
    <property type="molecule type" value="Genomic_DNA"/>
</dbReference>
<dbReference type="AlphaFoldDB" id="A0AAW0CBR4"/>
<evidence type="ECO:0000313" key="2">
    <source>
        <dbReference type="Proteomes" id="UP001383192"/>
    </source>
</evidence>
<gene>
    <name evidence="1" type="ORF">VNI00_011594</name>
</gene>
<evidence type="ECO:0000313" key="1">
    <source>
        <dbReference type="EMBL" id="KAK7036397.1"/>
    </source>
</evidence>
<reference evidence="1 2" key="1">
    <citation type="submission" date="2024-01" db="EMBL/GenBank/DDBJ databases">
        <title>A draft genome for a cacao thread blight-causing isolate of Paramarasmius palmivorus.</title>
        <authorList>
            <person name="Baruah I.K."/>
            <person name="Bukari Y."/>
            <person name="Amoako-Attah I."/>
            <person name="Meinhardt L.W."/>
            <person name="Bailey B.A."/>
            <person name="Cohen S.P."/>
        </authorList>
    </citation>
    <scope>NUCLEOTIDE SEQUENCE [LARGE SCALE GENOMIC DNA]</scope>
    <source>
        <strain evidence="1 2">GH-12</strain>
    </source>
</reference>
<dbReference type="Proteomes" id="UP001383192">
    <property type="component" value="Unassembled WGS sequence"/>
</dbReference>
<organism evidence="1 2">
    <name type="scientific">Paramarasmius palmivorus</name>
    <dbReference type="NCBI Taxonomy" id="297713"/>
    <lineage>
        <taxon>Eukaryota</taxon>
        <taxon>Fungi</taxon>
        <taxon>Dikarya</taxon>
        <taxon>Basidiomycota</taxon>
        <taxon>Agaricomycotina</taxon>
        <taxon>Agaricomycetes</taxon>
        <taxon>Agaricomycetidae</taxon>
        <taxon>Agaricales</taxon>
        <taxon>Marasmiineae</taxon>
        <taxon>Marasmiaceae</taxon>
        <taxon>Paramarasmius</taxon>
    </lineage>
</organism>
<accession>A0AAW0CBR4</accession>
<name>A0AAW0CBR4_9AGAR</name>